<feature type="compositionally biased region" description="Low complexity" evidence="1">
    <location>
        <begin position="47"/>
        <end position="56"/>
    </location>
</feature>
<feature type="compositionally biased region" description="Pro residues" evidence="1">
    <location>
        <begin position="20"/>
        <end position="32"/>
    </location>
</feature>
<evidence type="ECO:0000256" key="2">
    <source>
        <dbReference type="SAM" id="SignalP"/>
    </source>
</evidence>
<dbReference type="AlphaFoldDB" id="A0A1M6HG54"/>
<evidence type="ECO:0000256" key="1">
    <source>
        <dbReference type="SAM" id="MobiDB-lite"/>
    </source>
</evidence>
<reference evidence="3 4" key="1">
    <citation type="submission" date="2016-11" db="EMBL/GenBank/DDBJ databases">
        <authorList>
            <person name="Jaros S."/>
            <person name="Januszkiewicz K."/>
            <person name="Wedrychowicz H."/>
        </authorList>
    </citation>
    <scope>NUCLEOTIDE SEQUENCE [LARGE SCALE GENOMIC DNA]</scope>
    <source>
        <strain evidence="3 4">DSM 100565</strain>
    </source>
</reference>
<feature type="signal peptide" evidence="2">
    <location>
        <begin position="1"/>
        <end position="22"/>
    </location>
</feature>
<evidence type="ECO:0000313" key="4">
    <source>
        <dbReference type="Proteomes" id="UP000184292"/>
    </source>
</evidence>
<keyword evidence="4" id="KW-1185">Reference proteome</keyword>
<dbReference type="STRING" id="1447782.SAMN05444417_3213"/>
<feature type="chain" id="PRO_5013110533" description="DUF2927 domain-containing protein" evidence="2">
    <location>
        <begin position="23"/>
        <end position="454"/>
    </location>
</feature>
<accession>A0A1M6HG54</accession>
<keyword evidence="2" id="KW-0732">Signal</keyword>
<evidence type="ECO:0000313" key="3">
    <source>
        <dbReference type="EMBL" id="SHJ21153.1"/>
    </source>
</evidence>
<dbReference type="Pfam" id="PF11150">
    <property type="entry name" value="DUF2927"/>
    <property type="match status" value="1"/>
</dbReference>
<sequence>MIRPALAAAALALAGCGAPAPAPGPAPDPAPPAVTRAESGDWPPMRRPAGAAMPGPTRSHAEMAQDILDLVFALESGRPVPRLTRFEGPITVGAAGPLPPTLPGELAALVRRLRTEAGLPIAAGGGVEARIVIVGVPRAELGRAVPGAACFTVPGVSSWGEYLARRGSPATDWTALTTRDRVAIFLPRDTAPQEVRDCLHEELAQALGPLNDLHRLPDSVFNDDNIHGALTGFDMLALRAIYAPELRSGMGRGDVAARLPGILARLDPGGLPRPSGPARDAPAAWREAIGAALSSGNGVAGRRAAALRAVSLSAGAAGPERGFSHYVLGRLTLGSDPARAGRSFAAAAEEFARRPETALHGAHAALYLAGEALRTGDPAGALGRAGPATAIALRHEDAALAASLLMVQAGALSALGRPEEARAARLDSLAWGRYGFGADRAVQDRLSEIARLAP</sequence>
<feature type="region of interest" description="Disordered" evidence="1">
    <location>
        <begin position="19"/>
        <end position="57"/>
    </location>
</feature>
<dbReference type="RefSeq" id="WP_244526387.1">
    <property type="nucleotide sequence ID" value="NZ_FQYO01000006.1"/>
</dbReference>
<evidence type="ECO:0008006" key="5">
    <source>
        <dbReference type="Google" id="ProtNLM"/>
    </source>
</evidence>
<proteinExistence type="predicted"/>
<organism evidence="3 4">
    <name type="scientific">Wenxinia saemankumensis</name>
    <dbReference type="NCBI Taxonomy" id="1447782"/>
    <lineage>
        <taxon>Bacteria</taxon>
        <taxon>Pseudomonadati</taxon>
        <taxon>Pseudomonadota</taxon>
        <taxon>Alphaproteobacteria</taxon>
        <taxon>Rhodobacterales</taxon>
        <taxon>Roseobacteraceae</taxon>
        <taxon>Wenxinia</taxon>
    </lineage>
</organism>
<protein>
    <recommendedName>
        <fullName evidence="5">DUF2927 domain-containing protein</fullName>
    </recommendedName>
</protein>
<dbReference type="Proteomes" id="UP000184292">
    <property type="component" value="Unassembled WGS sequence"/>
</dbReference>
<name>A0A1M6HG54_9RHOB</name>
<dbReference type="InterPro" id="IPR021323">
    <property type="entry name" value="DUF2927"/>
</dbReference>
<dbReference type="PROSITE" id="PS51257">
    <property type="entry name" value="PROKAR_LIPOPROTEIN"/>
    <property type="match status" value="1"/>
</dbReference>
<gene>
    <name evidence="3" type="ORF">SAMN05444417_3213</name>
</gene>
<dbReference type="EMBL" id="FQYO01000006">
    <property type="protein sequence ID" value="SHJ21153.1"/>
    <property type="molecule type" value="Genomic_DNA"/>
</dbReference>